<reference evidence="2" key="1">
    <citation type="submission" date="2022-11" db="UniProtKB">
        <authorList>
            <consortium name="WormBaseParasite"/>
        </authorList>
    </citation>
    <scope>IDENTIFICATION</scope>
</reference>
<dbReference type="WBParaSite" id="nRc.2.0.1.t43538-RA">
    <property type="protein sequence ID" value="nRc.2.0.1.t43538-RA"/>
    <property type="gene ID" value="nRc.2.0.1.g43538"/>
</dbReference>
<evidence type="ECO:0000313" key="1">
    <source>
        <dbReference type="Proteomes" id="UP000887565"/>
    </source>
</evidence>
<protein>
    <submittedName>
        <fullName evidence="2">Uncharacterized protein</fullName>
    </submittedName>
</protein>
<name>A0A915L1B2_ROMCU</name>
<organism evidence="1 2">
    <name type="scientific">Romanomermis culicivorax</name>
    <name type="common">Nematode worm</name>
    <dbReference type="NCBI Taxonomy" id="13658"/>
    <lineage>
        <taxon>Eukaryota</taxon>
        <taxon>Metazoa</taxon>
        <taxon>Ecdysozoa</taxon>
        <taxon>Nematoda</taxon>
        <taxon>Enoplea</taxon>
        <taxon>Dorylaimia</taxon>
        <taxon>Mermithida</taxon>
        <taxon>Mermithoidea</taxon>
        <taxon>Mermithidae</taxon>
        <taxon>Romanomermis</taxon>
    </lineage>
</organism>
<sequence length="107" mass="11651">MAAVAHTHQFSVGGQRSAVQSAKKHFLTERFVEDVLSGTLVTQYRKSKGPVILHREVPRGTGQCALGRSSGSPRNDVCLNFTVTSSLGSTKKQRGFDDKKSTRAIFT</sequence>
<dbReference type="AlphaFoldDB" id="A0A915L1B2"/>
<evidence type="ECO:0000313" key="2">
    <source>
        <dbReference type="WBParaSite" id="nRc.2.0.1.t43538-RA"/>
    </source>
</evidence>
<keyword evidence="1" id="KW-1185">Reference proteome</keyword>
<accession>A0A915L1B2</accession>
<proteinExistence type="predicted"/>
<dbReference type="Proteomes" id="UP000887565">
    <property type="component" value="Unplaced"/>
</dbReference>